<proteinExistence type="predicted"/>
<evidence type="ECO:0000313" key="3">
    <source>
        <dbReference type="RefSeq" id="XP_058979419.1"/>
    </source>
</evidence>
<dbReference type="Gene3D" id="3.60.10.10">
    <property type="entry name" value="Endonuclease/exonuclease/phosphatase"/>
    <property type="match status" value="1"/>
</dbReference>
<sequence>MRSPMVISNNSGGDVTVARLESKSGRVHIFISLYLPYERPDPPGHEVEELLEDLADKGHLIIGCDANAHHFQWGSNDTNVRGWIDTMLSSRIINSSIGEIYIRKSVMRGTPQGGVLSPLLWLLVINNIIMDLEVTGTKVVAYADDVVLLIAGKFVQTISDLMQGALVTLSRWARRNGLGVNPSKTELVLFTKRRKYPTFTPPKLDGVRLNLSLEAKYLGTILDHRLSWKRNTEERAKRGSVKPPLCHFLQVIHKHYSEKNQQKWLDEIGCTIPKRIWPTLSEKRTRSLMSLSKPDLKLVVGIITGHCKVRAMTSKWDSDGIDYCRICQDEEEIETIEHLLCHCPALINVRHRLVGELVSHDLSSFSNTDPVVILQLARRLKWLKTTRQTPQP</sequence>
<accession>A0ABM3V0W9</accession>
<organism evidence="2 3">
    <name type="scientific">Musca domestica</name>
    <name type="common">House fly</name>
    <dbReference type="NCBI Taxonomy" id="7370"/>
    <lineage>
        <taxon>Eukaryota</taxon>
        <taxon>Metazoa</taxon>
        <taxon>Ecdysozoa</taxon>
        <taxon>Arthropoda</taxon>
        <taxon>Hexapoda</taxon>
        <taxon>Insecta</taxon>
        <taxon>Pterygota</taxon>
        <taxon>Neoptera</taxon>
        <taxon>Endopterygota</taxon>
        <taxon>Diptera</taxon>
        <taxon>Brachycera</taxon>
        <taxon>Muscomorpha</taxon>
        <taxon>Muscoidea</taxon>
        <taxon>Muscidae</taxon>
        <taxon>Musca</taxon>
    </lineage>
</organism>
<feature type="domain" description="Reverse transcriptase" evidence="1">
    <location>
        <begin position="1"/>
        <end position="222"/>
    </location>
</feature>
<reference evidence="3" key="1">
    <citation type="submission" date="2025-08" db="UniProtKB">
        <authorList>
            <consortium name="RefSeq"/>
        </authorList>
    </citation>
    <scope>IDENTIFICATION</scope>
    <source>
        <strain evidence="3">Aabys</strain>
        <tissue evidence="3">Whole body</tissue>
    </source>
</reference>
<dbReference type="SUPFAM" id="SSF56672">
    <property type="entry name" value="DNA/RNA polymerases"/>
    <property type="match status" value="1"/>
</dbReference>
<name>A0ABM3V0W9_MUSDO</name>
<dbReference type="InterPro" id="IPR000477">
    <property type="entry name" value="RT_dom"/>
</dbReference>
<dbReference type="Pfam" id="PF00078">
    <property type="entry name" value="RVT_1"/>
    <property type="match status" value="1"/>
</dbReference>
<gene>
    <name evidence="3" type="primary">LOC131802805</name>
</gene>
<dbReference type="Proteomes" id="UP001652621">
    <property type="component" value="Unplaced"/>
</dbReference>
<dbReference type="InterPro" id="IPR036691">
    <property type="entry name" value="Endo/exonu/phosph_ase_sf"/>
</dbReference>
<evidence type="ECO:0000313" key="2">
    <source>
        <dbReference type="Proteomes" id="UP001652621"/>
    </source>
</evidence>
<evidence type="ECO:0000259" key="1">
    <source>
        <dbReference type="PROSITE" id="PS50878"/>
    </source>
</evidence>
<dbReference type="PROSITE" id="PS50878">
    <property type="entry name" value="RT_POL"/>
    <property type="match status" value="1"/>
</dbReference>
<dbReference type="RefSeq" id="XP_058979419.1">
    <property type="nucleotide sequence ID" value="XM_059123436.1"/>
</dbReference>
<dbReference type="InterPro" id="IPR043502">
    <property type="entry name" value="DNA/RNA_pol_sf"/>
</dbReference>
<dbReference type="SUPFAM" id="SSF56219">
    <property type="entry name" value="DNase I-like"/>
    <property type="match status" value="1"/>
</dbReference>
<protein>
    <submittedName>
        <fullName evidence="3">Uncharacterized protein LOC131802805 isoform X1</fullName>
    </submittedName>
</protein>
<keyword evidence="2" id="KW-1185">Reference proteome</keyword>
<dbReference type="GeneID" id="131802805"/>
<dbReference type="PANTHER" id="PTHR33332">
    <property type="entry name" value="REVERSE TRANSCRIPTASE DOMAIN-CONTAINING PROTEIN"/>
    <property type="match status" value="1"/>
</dbReference>